<dbReference type="InterPro" id="IPR011044">
    <property type="entry name" value="Quino_amine_DH_bsu"/>
</dbReference>
<dbReference type="Pfam" id="PF03178">
    <property type="entry name" value="CPSF_A"/>
    <property type="match status" value="1"/>
</dbReference>
<feature type="region of interest" description="Disordered" evidence="1">
    <location>
        <begin position="1179"/>
        <end position="1206"/>
    </location>
</feature>
<sequence length="1608" mass="169259">AVEHGTKQLILNRGDRIDVFNVIGGKLQLILRYPFPDLVHSVLMVPPRPRGSGRTLSLSANDLPVLLAVTAKFHIVGLAPDRDGCQQLFNIPISRANMELAQAGFTMAYLPIDDIVVLSVLDGRVLAMGGGDIRSAKPRLLPLDPFPYLPAVLCMQAGTYSDGPTPRDCLCVLYRDSEGEVWLQSWGVRLTSTYGLTKAQGPYASPLSLPSDMRLLGRMSGGLPSRERERERDGEGDREPCEDLTVVIGDRSVILPGTSLTPPLPSPLSTDLPSGAVPVDVVSVDAPPGLSPSVSRTSQTGGSCMVLQADGVLSLLSLQVSRAKGPHLACCHLSTLGVPKCLVVLETPDTHTGAGTERERETSLFVGSVASSSHILSLSPSTGVSTSTRSKGKARPPPPPRATATSTYCLPSLAPISGMVRLPKPVANNSGKGMRDSVVRRPAVVVASGVDASGCLSLVETGQGTTPLGRSALPALLDMCAMCDAGGENRYTLVRTVRCPSLLTLLGVDGDTDTATPSLCPVPGLDRVEAQGYVAALPLRVGSVFCLCVVCVGSVSLYTLPGASDTTPQGTQVMHVQCACPVTCAAAAGDCLVLSDQEGRVTLYRVHAPHSGLGIDTNGIDTDTHAHAQGMSLSVLASSAGVYPQVSALAVGPPRPGSSLPSIAVARVGSPVVRVLSLDTDTTGTVGTDTHTDTHAQVGQGGDADPSASEVVHRSVIPCHLWDTGKISTSPTSLVFSTLGGVDEYLVAGGMGMALAWPLSDTQTKGEREGEGEAEAEAETGATGDADMTHVADGDTASDSADMSDTDSVCTVLHTGGRADVCLVSSHQSMGVCDGSGVTGVTGPSQPDRPYPPMGLASRPRVTLEAEMLSLSLSPYTPTDASAVGKRRVSGGVSTTAPLSVFVSGRFPLTLSATPSARQGKGQGMLSVSTLLCSMADPATGIRQGMHTHTQEVRPGDQYQYQYRYGVPVQQAEAEAGTSDTDRIGMGVDMCCGVVVRVGGQSLPTLCMYKGAEGERHGDGERETQETGADMGCVSLEVLGTGRTTRITPVSVEGTPRRVLYSQTQDVLAVVSLTFSAGSEAPGQEESPECVNSIVSIIDASTMEMLHSIPLPLGHFATCMALDERPEGTLVIVGANREQTGTVRERGCLFVYRYVREGSPSITPTTTTTDEDGTIRIRLQQPSRRGTDRERERERERESGTDYDAEAEGDRDLCLDGLRGVCAIPLDRGVHSLAQLERDGRLVVGMSDAYEIVDIDRALALASTPLDPEDMDTQTHAHTQAGQGVGPGALVYVDGAKCRVYSQAGAVIITHALALGDTVVLSDIFKSASVYRYDPECEHSMLPVESLEFSNRWGTAVHMSSPSGPLLLADKDGNFVTFSLPSPHAIASESMADAFRDPSRRLKIQDTFHLASQVNAIVDCPLSGHMGLPSHQSQDAQDAHGVYSDGDSAPMVQGADPGEGEGEGEWAVVRHNAQRQREQTQGEAKAGDSCLIHSMARAFPSRPALSPASCPVLLAHQNGTLTTLSPLSQRGSYVLRAVKAQLRVLRGEPGQDVREGERECNKSSVQGGFEEWLDLPDPLRRRVCMAAGVSVEETLATILSVLQVAVRC</sequence>
<evidence type="ECO:0000259" key="2">
    <source>
        <dbReference type="Pfam" id="PF03178"/>
    </source>
</evidence>
<evidence type="ECO:0000313" key="4">
    <source>
        <dbReference type="Proteomes" id="UP000265618"/>
    </source>
</evidence>
<proteinExistence type="predicted"/>
<feature type="non-terminal residue" evidence="3">
    <location>
        <position position="1"/>
    </location>
</feature>
<dbReference type="EMBL" id="BDIP01000893">
    <property type="protein sequence ID" value="GIQ83012.1"/>
    <property type="molecule type" value="Genomic_DNA"/>
</dbReference>
<name>A0A9K3CU76_9EUKA</name>
<dbReference type="PANTHER" id="PTHR10644">
    <property type="entry name" value="DNA REPAIR/RNA PROCESSING CPSF FAMILY"/>
    <property type="match status" value="1"/>
</dbReference>
<dbReference type="Proteomes" id="UP000265618">
    <property type="component" value="Unassembled WGS sequence"/>
</dbReference>
<feature type="region of interest" description="Disordered" evidence="1">
    <location>
        <begin position="376"/>
        <end position="406"/>
    </location>
</feature>
<dbReference type="SUPFAM" id="SSF50969">
    <property type="entry name" value="YVTN repeat-like/Quinoprotein amine dehydrogenase"/>
    <property type="match status" value="1"/>
</dbReference>
<comment type="caution">
    <text evidence="3">The sequence shown here is derived from an EMBL/GenBank/DDBJ whole genome shotgun (WGS) entry which is preliminary data.</text>
</comment>
<feature type="region of interest" description="Disordered" evidence="1">
    <location>
        <begin position="1428"/>
        <end position="1448"/>
    </location>
</feature>
<dbReference type="InterPro" id="IPR050358">
    <property type="entry name" value="RSE1/DDB1/CFT1"/>
</dbReference>
<feature type="region of interest" description="Disordered" evidence="1">
    <location>
        <begin position="684"/>
        <end position="708"/>
    </location>
</feature>
<gene>
    <name evidence="3" type="ORF">KIPB_004255</name>
</gene>
<dbReference type="GO" id="GO:0003676">
    <property type="term" value="F:nucleic acid binding"/>
    <property type="evidence" value="ECO:0007669"/>
    <property type="project" value="InterPro"/>
</dbReference>
<dbReference type="Gene3D" id="2.130.10.10">
    <property type="entry name" value="YVTN repeat-like/Quinoprotein amine dehydrogenase"/>
    <property type="match status" value="1"/>
</dbReference>
<feature type="compositionally biased region" description="Low complexity" evidence="1">
    <location>
        <begin position="794"/>
        <end position="804"/>
    </location>
</feature>
<protein>
    <recommendedName>
        <fullName evidence="2">RSE1/DDB1/CPSF1 C-terminal domain-containing protein</fullName>
    </recommendedName>
</protein>
<dbReference type="GO" id="GO:0005634">
    <property type="term" value="C:nucleus"/>
    <property type="evidence" value="ECO:0007669"/>
    <property type="project" value="InterPro"/>
</dbReference>
<feature type="compositionally biased region" description="Basic and acidic residues" evidence="1">
    <location>
        <begin position="225"/>
        <end position="241"/>
    </location>
</feature>
<evidence type="ECO:0000256" key="1">
    <source>
        <dbReference type="SAM" id="MobiDB-lite"/>
    </source>
</evidence>
<dbReference type="InterPro" id="IPR015943">
    <property type="entry name" value="WD40/YVTN_repeat-like_dom_sf"/>
</dbReference>
<feature type="compositionally biased region" description="Basic and acidic residues" evidence="1">
    <location>
        <begin position="1185"/>
        <end position="1200"/>
    </location>
</feature>
<evidence type="ECO:0000313" key="3">
    <source>
        <dbReference type="EMBL" id="GIQ83012.1"/>
    </source>
</evidence>
<accession>A0A9K3CU76</accession>
<feature type="domain" description="RSE1/DDB1/CPSF1 C-terminal" evidence="2">
    <location>
        <begin position="1302"/>
        <end position="1542"/>
    </location>
</feature>
<keyword evidence="4" id="KW-1185">Reference proteome</keyword>
<feature type="region of interest" description="Disordered" evidence="1">
    <location>
        <begin position="216"/>
        <end position="241"/>
    </location>
</feature>
<reference evidence="3 4" key="1">
    <citation type="journal article" date="2018" name="PLoS ONE">
        <title>The draft genome of Kipferlia bialata reveals reductive genome evolution in fornicate parasites.</title>
        <authorList>
            <person name="Tanifuji G."/>
            <person name="Takabayashi S."/>
            <person name="Kume K."/>
            <person name="Takagi M."/>
            <person name="Nakayama T."/>
            <person name="Kamikawa R."/>
            <person name="Inagaki Y."/>
            <person name="Hashimoto T."/>
        </authorList>
    </citation>
    <scope>NUCLEOTIDE SEQUENCE [LARGE SCALE GENOMIC DNA]</scope>
    <source>
        <strain evidence="3">NY0173</strain>
    </source>
</reference>
<dbReference type="InterPro" id="IPR004871">
    <property type="entry name" value="RSE1/DDB1/CPSF1_C"/>
</dbReference>
<organism evidence="3 4">
    <name type="scientific">Kipferlia bialata</name>
    <dbReference type="NCBI Taxonomy" id="797122"/>
    <lineage>
        <taxon>Eukaryota</taxon>
        <taxon>Metamonada</taxon>
        <taxon>Carpediemonas-like organisms</taxon>
        <taxon>Kipferlia</taxon>
    </lineage>
</organism>
<feature type="region of interest" description="Disordered" evidence="1">
    <location>
        <begin position="760"/>
        <end position="804"/>
    </location>
</feature>